<comment type="caution">
    <text evidence="20">The sequence shown here is derived from an EMBL/GenBank/DDBJ whole genome shotgun (WGS) entry which is preliminary data.</text>
</comment>
<dbReference type="PANTHER" id="PTHR11825:SF44">
    <property type="entry name" value="BRANCHED-CHAIN-AMINO-ACID AMINOTRANSFERASE"/>
    <property type="match status" value="1"/>
</dbReference>
<dbReference type="InterPro" id="IPR033939">
    <property type="entry name" value="BCAT_family"/>
</dbReference>
<organism evidence="20 21">
    <name type="scientific">Pseudoduganella albidiflava</name>
    <dbReference type="NCBI Taxonomy" id="321983"/>
    <lineage>
        <taxon>Bacteria</taxon>
        <taxon>Pseudomonadati</taxon>
        <taxon>Pseudomonadota</taxon>
        <taxon>Betaproteobacteria</taxon>
        <taxon>Burkholderiales</taxon>
        <taxon>Oxalobacteraceae</taxon>
        <taxon>Telluria group</taxon>
        <taxon>Pseudoduganella</taxon>
    </lineage>
</organism>
<evidence type="ECO:0000256" key="5">
    <source>
        <dbReference type="ARBA" id="ARBA00005072"/>
    </source>
</evidence>
<comment type="pathway">
    <text evidence="4 19">Amino-acid biosynthesis; L-valine biosynthesis; L-valine from pyruvate: step 4/4.</text>
</comment>
<keyword evidence="11 18" id="KW-0100">Branched-chain amino acid biosynthesis</keyword>
<dbReference type="InterPro" id="IPR036038">
    <property type="entry name" value="Aminotransferase-like"/>
</dbReference>
<dbReference type="InterPro" id="IPR018300">
    <property type="entry name" value="Aminotrans_IV_CS"/>
</dbReference>
<protein>
    <recommendedName>
        <fullName evidence="18">Branched-chain-amino-acid aminotransferase</fullName>
        <ecNumber evidence="18">2.6.1.42</ecNumber>
    </recommendedName>
</protein>
<evidence type="ECO:0000256" key="17">
    <source>
        <dbReference type="RuleBase" id="RU004516"/>
    </source>
</evidence>
<sequence>MLNSPDDQLRFPQFLMTTFKITPSTTPASTADREQKLQAIQFGRVFTDHMAVVKYSNGTWHDPEVKPYGPLSLDPSASVLHYGQAIFEGFKAYRQPDNSISLFRPEQNAERFNRSAHRLAMPAIPKELFIGAADALVKLDQAWVPGGSGESLYLRPFMIATDPFLGVRPSNEYLFLLIASPAGEYFPQGLKPVSVWASKEYVRAAPGGTGEAKCAGNYAASLLAQAEATQHGCDQVIWLDAIEREYIEEMGGMNLFFVYRKEGKPVIVTPQLTGTLLPGITRSTLLQLAADEGYEAEERRLSLTQVREAIASGEISEVFACGTAAVITPVGLIKGRGFEVTVNNNENGPVALALRDALLGIQRGTAADTHGWLHQVALG</sequence>
<comment type="catalytic activity">
    <reaction evidence="13 18">
        <text>L-isoleucine + 2-oxoglutarate = (S)-3-methyl-2-oxopentanoate + L-glutamate</text>
        <dbReference type="Rhea" id="RHEA:24801"/>
        <dbReference type="ChEBI" id="CHEBI:16810"/>
        <dbReference type="ChEBI" id="CHEBI:29985"/>
        <dbReference type="ChEBI" id="CHEBI:35146"/>
        <dbReference type="ChEBI" id="CHEBI:58045"/>
        <dbReference type="EC" id="2.6.1.42"/>
    </reaction>
</comment>
<comment type="pathway">
    <text evidence="5 19">Amino-acid biosynthesis; L-leucine biosynthesis; L-leucine from 3-methyl-2-oxobutanoate: step 4/4.</text>
</comment>
<gene>
    <name evidence="20" type="ORF">GCM10007387_48950</name>
</gene>
<evidence type="ECO:0000256" key="4">
    <source>
        <dbReference type="ARBA" id="ARBA00004931"/>
    </source>
</evidence>
<evidence type="ECO:0000256" key="18">
    <source>
        <dbReference type="RuleBase" id="RU004517"/>
    </source>
</evidence>
<evidence type="ECO:0000256" key="7">
    <source>
        <dbReference type="ARBA" id="ARBA00022576"/>
    </source>
</evidence>
<dbReference type="PIRSF" id="PIRSF006468">
    <property type="entry name" value="BCAT1"/>
    <property type="match status" value="1"/>
</dbReference>
<dbReference type="EC" id="2.6.1.42" evidence="18"/>
<proteinExistence type="inferred from homology"/>
<keyword evidence="9 18" id="KW-0808">Transferase</keyword>
<dbReference type="InterPro" id="IPR043132">
    <property type="entry name" value="BCAT-like_C"/>
</dbReference>
<dbReference type="CDD" id="cd01557">
    <property type="entry name" value="BCAT_beta_family"/>
    <property type="match status" value="1"/>
</dbReference>
<evidence type="ECO:0000256" key="9">
    <source>
        <dbReference type="ARBA" id="ARBA00022679"/>
    </source>
</evidence>
<name>A0AA87XWF6_9BURK</name>
<dbReference type="InterPro" id="IPR043131">
    <property type="entry name" value="BCAT-like_N"/>
</dbReference>
<evidence type="ECO:0000256" key="13">
    <source>
        <dbReference type="ARBA" id="ARBA00048798"/>
    </source>
</evidence>
<dbReference type="NCBIfam" id="TIGR01123">
    <property type="entry name" value="ilvE_II"/>
    <property type="match status" value="1"/>
</dbReference>
<dbReference type="Gene3D" id="3.30.470.10">
    <property type="match status" value="1"/>
</dbReference>
<evidence type="ECO:0000256" key="10">
    <source>
        <dbReference type="ARBA" id="ARBA00022898"/>
    </source>
</evidence>
<evidence type="ECO:0000256" key="15">
    <source>
        <dbReference type="PIRSR" id="PIRSR006468-1"/>
    </source>
</evidence>
<dbReference type="InterPro" id="IPR005786">
    <property type="entry name" value="B_amino_transII"/>
</dbReference>
<evidence type="ECO:0000256" key="6">
    <source>
        <dbReference type="ARBA" id="ARBA00009320"/>
    </source>
</evidence>
<dbReference type="PROSITE" id="PS00770">
    <property type="entry name" value="AA_TRANSFER_CLASS_4"/>
    <property type="match status" value="1"/>
</dbReference>
<dbReference type="GO" id="GO:0004084">
    <property type="term" value="F:branched-chain-amino-acid transaminase activity"/>
    <property type="evidence" value="ECO:0007669"/>
    <property type="project" value="UniProtKB-EC"/>
</dbReference>
<dbReference type="SUPFAM" id="SSF56752">
    <property type="entry name" value="D-aminoacid aminotransferase-like PLP-dependent enzymes"/>
    <property type="match status" value="1"/>
</dbReference>
<accession>A0AA87XWF6</accession>
<evidence type="ECO:0000313" key="20">
    <source>
        <dbReference type="EMBL" id="GGY60580.1"/>
    </source>
</evidence>
<evidence type="ECO:0000256" key="14">
    <source>
        <dbReference type="ARBA" id="ARBA00049229"/>
    </source>
</evidence>
<dbReference type="GO" id="GO:0008652">
    <property type="term" value="P:amino acid biosynthetic process"/>
    <property type="evidence" value="ECO:0007669"/>
    <property type="project" value="UniProtKB-KW"/>
</dbReference>
<comment type="function">
    <text evidence="2">Acts on leucine, isoleucine and valine.</text>
</comment>
<evidence type="ECO:0000256" key="2">
    <source>
        <dbReference type="ARBA" id="ARBA00003109"/>
    </source>
</evidence>
<dbReference type="EMBL" id="BMWV01000014">
    <property type="protein sequence ID" value="GGY60580.1"/>
    <property type="molecule type" value="Genomic_DNA"/>
</dbReference>
<dbReference type="Pfam" id="PF01063">
    <property type="entry name" value="Aminotran_4"/>
    <property type="match status" value="1"/>
</dbReference>
<dbReference type="PANTHER" id="PTHR11825">
    <property type="entry name" value="SUBGROUP IIII AMINOTRANSFERASE"/>
    <property type="match status" value="1"/>
</dbReference>
<keyword evidence="8 18" id="KW-0028">Amino-acid biosynthesis</keyword>
<evidence type="ECO:0000313" key="21">
    <source>
        <dbReference type="Proteomes" id="UP000628442"/>
    </source>
</evidence>
<evidence type="ECO:0000256" key="3">
    <source>
        <dbReference type="ARBA" id="ARBA00004824"/>
    </source>
</evidence>
<reference evidence="20" key="2">
    <citation type="submission" date="2022-12" db="EMBL/GenBank/DDBJ databases">
        <authorList>
            <person name="Sun Q."/>
            <person name="Kim S."/>
        </authorList>
    </citation>
    <scope>NUCLEOTIDE SEQUENCE</scope>
    <source>
        <strain evidence="20">KCTC 12343</strain>
    </source>
</reference>
<dbReference type="InterPro" id="IPR001544">
    <property type="entry name" value="Aminotrans_IV"/>
</dbReference>
<comment type="similarity">
    <text evidence="6 16">Belongs to the class-IV pyridoxal-phosphate-dependent aminotransferase family.</text>
</comment>
<comment type="catalytic activity">
    <reaction evidence="14 18">
        <text>L-leucine + 2-oxoglutarate = 4-methyl-2-oxopentanoate + L-glutamate</text>
        <dbReference type="Rhea" id="RHEA:18321"/>
        <dbReference type="ChEBI" id="CHEBI:16810"/>
        <dbReference type="ChEBI" id="CHEBI:17865"/>
        <dbReference type="ChEBI" id="CHEBI:29985"/>
        <dbReference type="ChEBI" id="CHEBI:57427"/>
        <dbReference type="EC" id="2.6.1.42"/>
    </reaction>
</comment>
<keyword evidence="7 18" id="KW-0032">Aminotransferase</keyword>
<evidence type="ECO:0000256" key="12">
    <source>
        <dbReference type="ARBA" id="ARBA00048212"/>
    </source>
</evidence>
<evidence type="ECO:0000256" key="19">
    <source>
        <dbReference type="RuleBase" id="RU004519"/>
    </source>
</evidence>
<evidence type="ECO:0000256" key="1">
    <source>
        <dbReference type="ARBA" id="ARBA00001933"/>
    </source>
</evidence>
<evidence type="ECO:0000256" key="8">
    <source>
        <dbReference type="ARBA" id="ARBA00022605"/>
    </source>
</evidence>
<dbReference type="Gene3D" id="3.20.10.10">
    <property type="entry name" value="D-amino Acid Aminotransferase, subunit A, domain 2"/>
    <property type="match status" value="1"/>
</dbReference>
<comment type="catalytic activity">
    <reaction evidence="12 18">
        <text>L-valine + 2-oxoglutarate = 3-methyl-2-oxobutanoate + L-glutamate</text>
        <dbReference type="Rhea" id="RHEA:24813"/>
        <dbReference type="ChEBI" id="CHEBI:11851"/>
        <dbReference type="ChEBI" id="CHEBI:16810"/>
        <dbReference type="ChEBI" id="CHEBI:29985"/>
        <dbReference type="ChEBI" id="CHEBI:57762"/>
        <dbReference type="EC" id="2.6.1.42"/>
    </reaction>
</comment>
<dbReference type="Proteomes" id="UP000628442">
    <property type="component" value="Unassembled WGS sequence"/>
</dbReference>
<keyword evidence="10 17" id="KW-0663">Pyridoxal phosphate</keyword>
<dbReference type="GO" id="GO:0009082">
    <property type="term" value="P:branched-chain amino acid biosynthetic process"/>
    <property type="evidence" value="ECO:0007669"/>
    <property type="project" value="UniProtKB-KW"/>
</dbReference>
<reference evidence="20" key="1">
    <citation type="journal article" date="2014" name="Int. J. Syst. Evol. Microbiol.">
        <title>Complete genome sequence of Corynebacterium casei LMG S-19264T (=DSM 44701T), isolated from a smear-ripened cheese.</title>
        <authorList>
            <consortium name="US DOE Joint Genome Institute (JGI-PGF)"/>
            <person name="Walter F."/>
            <person name="Albersmeier A."/>
            <person name="Kalinowski J."/>
            <person name="Ruckert C."/>
        </authorList>
    </citation>
    <scope>NUCLEOTIDE SEQUENCE</scope>
    <source>
        <strain evidence="20">KCTC 12343</strain>
    </source>
</reference>
<feature type="modified residue" description="N6-(pyridoxal phosphate)lysine" evidence="15">
    <location>
        <position position="213"/>
    </location>
</feature>
<dbReference type="AlphaFoldDB" id="A0AA87XWF6"/>
<dbReference type="NCBIfam" id="NF009897">
    <property type="entry name" value="PRK13357.1"/>
    <property type="match status" value="1"/>
</dbReference>
<comment type="cofactor">
    <cofactor evidence="1 17">
        <name>pyridoxal 5'-phosphate</name>
        <dbReference type="ChEBI" id="CHEBI:597326"/>
    </cofactor>
</comment>
<evidence type="ECO:0000256" key="11">
    <source>
        <dbReference type="ARBA" id="ARBA00023304"/>
    </source>
</evidence>
<evidence type="ECO:0000256" key="16">
    <source>
        <dbReference type="RuleBase" id="RU004106"/>
    </source>
</evidence>
<comment type="pathway">
    <text evidence="3 19">Amino-acid biosynthesis; L-isoleucine biosynthesis; L-isoleucine from 2-oxobutanoate: step 4/4.</text>
</comment>